<gene>
    <name evidence="3" type="ORF">SAMN05421739_11145</name>
</gene>
<dbReference type="SUPFAM" id="SSF51306">
    <property type="entry name" value="LexA/Signal peptidase"/>
    <property type="match status" value="1"/>
</dbReference>
<dbReference type="GO" id="GO:0003677">
    <property type="term" value="F:DNA binding"/>
    <property type="evidence" value="ECO:0007669"/>
    <property type="project" value="UniProtKB-KW"/>
</dbReference>
<dbReference type="Pfam" id="PF01381">
    <property type="entry name" value="HTH_3"/>
    <property type="match status" value="1"/>
</dbReference>
<dbReference type="SUPFAM" id="SSF47413">
    <property type="entry name" value="lambda repressor-like DNA-binding domains"/>
    <property type="match status" value="1"/>
</dbReference>
<dbReference type="InterPro" id="IPR010982">
    <property type="entry name" value="Lambda_DNA-bd_dom_sf"/>
</dbReference>
<evidence type="ECO:0000259" key="2">
    <source>
        <dbReference type="PROSITE" id="PS50943"/>
    </source>
</evidence>
<dbReference type="PROSITE" id="PS50943">
    <property type="entry name" value="HTH_CROC1"/>
    <property type="match status" value="1"/>
</dbReference>
<dbReference type="EMBL" id="FOOT01000011">
    <property type="protein sequence ID" value="SFH32317.1"/>
    <property type="molecule type" value="Genomic_DNA"/>
</dbReference>
<dbReference type="InterPro" id="IPR015927">
    <property type="entry name" value="Peptidase_S24_S26A/B/C"/>
</dbReference>
<dbReference type="InterPro" id="IPR036286">
    <property type="entry name" value="LexA/Signal_pep-like_sf"/>
</dbReference>
<dbReference type="AlphaFoldDB" id="A0A1I2Z366"/>
<dbReference type="STRING" id="1436961.SAMN05421739_11145"/>
<reference evidence="4" key="1">
    <citation type="submission" date="2016-10" db="EMBL/GenBank/DDBJ databases">
        <authorList>
            <person name="Varghese N."/>
            <person name="Submissions S."/>
        </authorList>
    </citation>
    <scope>NUCLEOTIDE SEQUENCE [LARGE SCALE GENOMIC DNA]</scope>
    <source>
        <strain evidence="4">LP51</strain>
    </source>
</reference>
<dbReference type="OrthoDB" id="3831186at2"/>
<evidence type="ECO:0000313" key="4">
    <source>
        <dbReference type="Proteomes" id="UP000198724"/>
    </source>
</evidence>
<name>A0A1I2Z366_9BACT</name>
<dbReference type="PANTHER" id="PTHR46558:SF11">
    <property type="entry name" value="HTH-TYPE TRANSCRIPTIONAL REGULATOR XRE"/>
    <property type="match status" value="1"/>
</dbReference>
<dbReference type="InterPro" id="IPR001387">
    <property type="entry name" value="Cro/C1-type_HTH"/>
</dbReference>
<dbReference type="SMART" id="SM00530">
    <property type="entry name" value="HTH_XRE"/>
    <property type="match status" value="1"/>
</dbReference>
<feature type="domain" description="HTH cro/C1-type" evidence="2">
    <location>
        <begin position="8"/>
        <end position="62"/>
    </location>
</feature>
<organism evidence="3 4">
    <name type="scientific">Pontibacter chinhatensis</name>
    <dbReference type="NCBI Taxonomy" id="1436961"/>
    <lineage>
        <taxon>Bacteria</taxon>
        <taxon>Pseudomonadati</taxon>
        <taxon>Bacteroidota</taxon>
        <taxon>Cytophagia</taxon>
        <taxon>Cytophagales</taxon>
        <taxon>Hymenobacteraceae</taxon>
        <taxon>Pontibacter</taxon>
    </lineage>
</organism>
<keyword evidence="4" id="KW-1185">Reference proteome</keyword>
<protein>
    <submittedName>
        <fullName evidence="3">Transcriptional regulator, contains XRE-family HTH domain</fullName>
    </submittedName>
</protein>
<dbReference type="RefSeq" id="WP_092105243.1">
    <property type="nucleotide sequence ID" value="NZ_FOOT01000011.1"/>
</dbReference>
<evidence type="ECO:0000256" key="1">
    <source>
        <dbReference type="ARBA" id="ARBA00023125"/>
    </source>
</evidence>
<dbReference type="CDD" id="cd06529">
    <property type="entry name" value="S24_LexA-like"/>
    <property type="match status" value="1"/>
</dbReference>
<evidence type="ECO:0000313" key="3">
    <source>
        <dbReference type="EMBL" id="SFH32317.1"/>
    </source>
</evidence>
<sequence length="265" mass="29773">MSYIGKNIKKIRTVRKLSQAAFAELFDLARPSVGAYEEGRSEPKIDTLVQISKHFGISIDMLLTKELTINDLYGFDIFKRDYSREELLKKIATPETSPEVATLLVQGSQFLKYIANHQRPAQQQHLQTIQLPAQGKRNTRAFEVTGSEMLCQQSGIYPGDILLCAAADKKAADSLQTGQPYVVVTRSEILIRRFAGIVTSTVLRFRADNPAYSPVDVPIEDILELWESVGVYSTYLKPPVMVEERLAILEQSVQQLNQKLKELGV</sequence>
<dbReference type="InterPro" id="IPR039418">
    <property type="entry name" value="LexA-like"/>
</dbReference>
<keyword evidence="1" id="KW-0238">DNA-binding</keyword>
<dbReference type="Gene3D" id="2.10.109.10">
    <property type="entry name" value="Umud Fragment, subunit A"/>
    <property type="match status" value="1"/>
</dbReference>
<accession>A0A1I2Z366</accession>
<dbReference type="Gene3D" id="1.10.260.40">
    <property type="entry name" value="lambda repressor-like DNA-binding domains"/>
    <property type="match status" value="1"/>
</dbReference>
<dbReference type="PANTHER" id="PTHR46558">
    <property type="entry name" value="TRACRIPTIONAL REGULATORY PROTEIN-RELATED-RELATED"/>
    <property type="match status" value="1"/>
</dbReference>
<dbReference type="Proteomes" id="UP000198724">
    <property type="component" value="Unassembled WGS sequence"/>
</dbReference>
<proteinExistence type="predicted"/>
<dbReference type="Pfam" id="PF00717">
    <property type="entry name" value="Peptidase_S24"/>
    <property type="match status" value="1"/>
</dbReference>
<dbReference type="CDD" id="cd00093">
    <property type="entry name" value="HTH_XRE"/>
    <property type="match status" value="1"/>
</dbReference>